<reference evidence="1" key="1">
    <citation type="submission" date="2021-03" db="EMBL/GenBank/DDBJ databases">
        <title>Description of Psychrosphaera ytuae sp. nov. isolated from deep sea sediment of South China Sea.</title>
        <authorList>
            <person name="Zhang J."/>
            <person name="Xu X.-D."/>
        </authorList>
    </citation>
    <scope>NUCLEOTIDE SEQUENCE</scope>
    <source>
        <strain evidence="1">MTZ26</strain>
    </source>
</reference>
<name>A0A975HI26_9GAMM</name>
<proteinExistence type="predicted"/>
<evidence type="ECO:0000313" key="2">
    <source>
        <dbReference type="Proteomes" id="UP000682739"/>
    </source>
</evidence>
<dbReference type="EMBL" id="CP072110">
    <property type="protein sequence ID" value="QTH63747.1"/>
    <property type="molecule type" value="Genomic_DNA"/>
</dbReference>
<dbReference type="RefSeq" id="WP_208831802.1">
    <property type="nucleotide sequence ID" value="NZ_CP072110.1"/>
</dbReference>
<evidence type="ECO:0000313" key="1">
    <source>
        <dbReference type="EMBL" id="QTH63747.1"/>
    </source>
</evidence>
<sequence>MKNLALIFTAVVLSACGGTNDDGSSKSTYSSCKITKSEALFAEDRDQDLKQCWNAAGKGYESQGDALQWCERQVNSYIASRYVVGHTVQYMVESTNCKS</sequence>
<evidence type="ECO:0008006" key="3">
    <source>
        <dbReference type="Google" id="ProtNLM"/>
    </source>
</evidence>
<dbReference type="Proteomes" id="UP000682739">
    <property type="component" value="Chromosome"/>
</dbReference>
<protein>
    <recommendedName>
        <fullName evidence="3">Lipoprotein</fullName>
    </recommendedName>
</protein>
<accession>A0A975HI26</accession>
<dbReference type="KEGG" id="psym:J1N51_13685"/>
<keyword evidence="2" id="KW-1185">Reference proteome</keyword>
<organism evidence="1 2">
    <name type="scientific">Psychrosphaera ytuae</name>
    <dbReference type="NCBI Taxonomy" id="2820710"/>
    <lineage>
        <taxon>Bacteria</taxon>
        <taxon>Pseudomonadati</taxon>
        <taxon>Pseudomonadota</taxon>
        <taxon>Gammaproteobacteria</taxon>
        <taxon>Alteromonadales</taxon>
        <taxon>Pseudoalteromonadaceae</taxon>
        <taxon>Psychrosphaera</taxon>
    </lineage>
</organism>
<dbReference type="PROSITE" id="PS51257">
    <property type="entry name" value="PROKAR_LIPOPROTEIN"/>
    <property type="match status" value="1"/>
</dbReference>
<dbReference type="AlphaFoldDB" id="A0A975HI26"/>
<gene>
    <name evidence="1" type="ORF">J1N51_13685</name>
</gene>